<keyword evidence="1" id="KW-0472">Membrane</keyword>
<sequence length="75" mass="9054">MKSFYIKKLIPLVYFGVSFILFNGYVNDYCRFTFKMKDLHKLKVFHMLNGWPKEERYYNGVNKLHQKSLNPIGFP</sequence>
<dbReference type="AlphaFoldDB" id="A0A7V9YXU5"/>
<evidence type="ECO:0000313" key="2">
    <source>
        <dbReference type="EMBL" id="MBA2870283.1"/>
    </source>
</evidence>
<feature type="transmembrane region" description="Helical" evidence="1">
    <location>
        <begin position="9"/>
        <end position="26"/>
    </location>
</feature>
<dbReference type="EMBL" id="JACDUU010000001">
    <property type="protein sequence ID" value="MBA2870283.1"/>
    <property type="molecule type" value="Genomic_DNA"/>
</dbReference>
<keyword evidence="3" id="KW-1185">Reference proteome</keyword>
<protein>
    <submittedName>
        <fullName evidence="2">Uncharacterized protein</fullName>
    </submittedName>
</protein>
<accession>A0A7V9YXU5</accession>
<evidence type="ECO:0000313" key="3">
    <source>
        <dbReference type="Proteomes" id="UP000580891"/>
    </source>
</evidence>
<comment type="caution">
    <text evidence="2">The sequence shown here is derived from an EMBL/GenBank/DDBJ whole genome shotgun (WGS) entry which is preliminary data.</text>
</comment>
<proteinExistence type="predicted"/>
<reference evidence="2 3" key="1">
    <citation type="submission" date="2020-07" db="EMBL/GenBank/DDBJ databases">
        <title>Genomic Encyclopedia of Type Strains, Phase IV (KMG-IV): sequencing the most valuable type-strain genomes for metagenomic binning, comparative biology and taxonomic classification.</title>
        <authorList>
            <person name="Goeker M."/>
        </authorList>
    </citation>
    <scope>NUCLEOTIDE SEQUENCE [LARGE SCALE GENOMIC DNA]</scope>
    <source>
        <strain evidence="2 3">DSM 25220</strain>
    </source>
</reference>
<keyword evidence="1" id="KW-1133">Transmembrane helix</keyword>
<dbReference type="Proteomes" id="UP000580891">
    <property type="component" value="Unassembled WGS sequence"/>
</dbReference>
<evidence type="ECO:0000256" key="1">
    <source>
        <dbReference type="SAM" id="Phobius"/>
    </source>
</evidence>
<name>A0A7V9YXU5_9BACL</name>
<gene>
    <name evidence="2" type="ORF">HNQ85_000541</name>
</gene>
<keyword evidence="1" id="KW-0812">Transmembrane</keyword>
<organism evidence="2 3">
    <name type="scientific">[Anoxybacillus] calidus</name>
    <dbReference type="NCBI Taxonomy" id="575178"/>
    <lineage>
        <taxon>Bacteria</taxon>
        <taxon>Bacillati</taxon>
        <taxon>Bacillota</taxon>
        <taxon>Bacilli</taxon>
        <taxon>Bacillales</taxon>
        <taxon>Anoxybacillaceae</taxon>
        <taxon>Paranoxybacillus</taxon>
    </lineage>
</organism>